<comment type="caution">
    <text evidence="2">The sequence shown here is derived from an EMBL/GenBank/DDBJ whole genome shotgun (WGS) entry which is preliminary data.</text>
</comment>
<proteinExistence type="predicted"/>
<dbReference type="InParanoid" id="A0A7J8E2F7"/>
<dbReference type="Pfam" id="PF03184">
    <property type="entry name" value="DDE_1"/>
    <property type="match status" value="1"/>
</dbReference>
<dbReference type="EMBL" id="JACASF010000015">
    <property type="protein sequence ID" value="KAF6429697.1"/>
    <property type="molecule type" value="Genomic_DNA"/>
</dbReference>
<dbReference type="Proteomes" id="UP000550707">
    <property type="component" value="Unassembled WGS sequence"/>
</dbReference>
<name>A0A7J8E2F7_MOLMO</name>
<sequence>MEYCLEKDVSYKILLIVGNAPRHLSYSGVFHPIVTVVFPSPNTISLMRPMGQGVTAAFKACYLKRTFTPLPRLLLHPRKTPMQLHVCIKIIEWVWGNVTREDMKGVWKKALKSFIPDFKEFAKDEEVAKINEAVVEMANKADDFNLGVDEDDIEGFRRWSRVTD</sequence>
<reference evidence="2 3" key="1">
    <citation type="journal article" date="2020" name="Nature">
        <title>Six reference-quality genomes reveal evolution of bat adaptations.</title>
        <authorList>
            <person name="Jebb D."/>
            <person name="Huang Z."/>
            <person name="Pippel M."/>
            <person name="Hughes G.M."/>
            <person name="Lavrichenko K."/>
            <person name="Devanna P."/>
            <person name="Winkler S."/>
            <person name="Jermiin L.S."/>
            <person name="Skirmuntt E.C."/>
            <person name="Katzourakis A."/>
            <person name="Burkitt-Gray L."/>
            <person name="Ray D.A."/>
            <person name="Sullivan K.A.M."/>
            <person name="Roscito J.G."/>
            <person name="Kirilenko B.M."/>
            <person name="Davalos L.M."/>
            <person name="Corthals A.P."/>
            <person name="Power M.L."/>
            <person name="Jones G."/>
            <person name="Ransome R.D."/>
            <person name="Dechmann D.K.N."/>
            <person name="Locatelli A.G."/>
            <person name="Puechmaille S.J."/>
            <person name="Fedrigo O."/>
            <person name="Jarvis E.D."/>
            <person name="Hiller M."/>
            <person name="Vernes S.C."/>
            <person name="Myers E.W."/>
            <person name="Teeling E.C."/>
        </authorList>
    </citation>
    <scope>NUCLEOTIDE SEQUENCE [LARGE SCALE GENOMIC DNA]</scope>
    <source>
        <strain evidence="2">MMolMol1</strain>
        <tissue evidence="2">Muscle</tissue>
    </source>
</reference>
<accession>A0A7J8E2F7</accession>
<dbReference type="AlphaFoldDB" id="A0A7J8E2F7"/>
<evidence type="ECO:0000259" key="1">
    <source>
        <dbReference type="Pfam" id="PF03184"/>
    </source>
</evidence>
<dbReference type="InterPro" id="IPR004875">
    <property type="entry name" value="DDE_SF_endonuclease_dom"/>
</dbReference>
<protein>
    <recommendedName>
        <fullName evidence="1">DDE-1 domain-containing protein</fullName>
    </recommendedName>
</protein>
<evidence type="ECO:0000313" key="3">
    <source>
        <dbReference type="Proteomes" id="UP000550707"/>
    </source>
</evidence>
<evidence type="ECO:0000313" key="2">
    <source>
        <dbReference type="EMBL" id="KAF6429697.1"/>
    </source>
</evidence>
<feature type="domain" description="DDE-1" evidence="1">
    <location>
        <begin position="5"/>
        <end position="107"/>
    </location>
</feature>
<keyword evidence="3" id="KW-1185">Reference proteome</keyword>
<gene>
    <name evidence="2" type="ORF">HJG59_009029</name>
</gene>
<dbReference type="GO" id="GO:0003676">
    <property type="term" value="F:nucleic acid binding"/>
    <property type="evidence" value="ECO:0007669"/>
    <property type="project" value="InterPro"/>
</dbReference>
<organism evidence="2 3">
    <name type="scientific">Molossus molossus</name>
    <name type="common">Pallas' mastiff bat</name>
    <name type="synonym">Vespertilio molossus</name>
    <dbReference type="NCBI Taxonomy" id="27622"/>
    <lineage>
        <taxon>Eukaryota</taxon>
        <taxon>Metazoa</taxon>
        <taxon>Chordata</taxon>
        <taxon>Craniata</taxon>
        <taxon>Vertebrata</taxon>
        <taxon>Euteleostomi</taxon>
        <taxon>Mammalia</taxon>
        <taxon>Eutheria</taxon>
        <taxon>Laurasiatheria</taxon>
        <taxon>Chiroptera</taxon>
        <taxon>Yangochiroptera</taxon>
        <taxon>Molossidae</taxon>
        <taxon>Molossus</taxon>
    </lineage>
</organism>